<evidence type="ECO:0000313" key="3">
    <source>
        <dbReference type="Proteomes" id="UP000198915"/>
    </source>
</evidence>
<dbReference type="RefSeq" id="WP_092266904.1">
    <property type="nucleotide sequence ID" value="NZ_BJOE01000018.1"/>
</dbReference>
<keyword evidence="3" id="KW-1185">Reference proteome</keyword>
<dbReference type="InterPro" id="IPR013154">
    <property type="entry name" value="ADH-like_N"/>
</dbReference>
<dbReference type="STRING" id="1884381.SAMN05518846_102422"/>
<dbReference type="Gene3D" id="3.90.180.10">
    <property type="entry name" value="Medium-chain alcohol dehydrogenases, catalytic domain"/>
    <property type="match status" value="1"/>
</dbReference>
<dbReference type="InterPro" id="IPR051397">
    <property type="entry name" value="Zn-ADH-like_protein"/>
</dbReference>
<name>A0A1I3PLG4_9BACL</name>
<dbReference type="SUPFAM" id="SSF51735">
    <property type="entry name" value="NAD(P)-binding Rossmann-fold domains"/>
    <property type="match status" value="1"/>
</dbReference>
<dbReference type="PANTHER" id="PTHR43677:SF4">
    <property type="entry name" value="QUINONE OXIDOREDUCTASE-LIKE PROTEIN 2"/>
    <property type="match status" value="1"/>
</dbReference>
<accession>A0A1I3PLG4</accession>
<protein>
    <submittedName>
        <fullName evidence="2">NADPH:quinone reductase</fullName>
    </submittedName>
</protein>
<evidence type="ECO:0000259" key="1">
    <source>
        <dbReference type="SMART" id="SM00829"/>
    </source>
</evidence>
<dbReference type="InterPro" id="IPR020843">
    <property type="entry name" value="ER"/>
</dbReference>
<proteinExistence type="predicted"/>
<dbReference type="Pfam" id="PF13602">
    <property type="entry name" value="ADH_zinc_N_2"/>
    <property type="match status" value="1"/>
</dbReference>
<dbReference type="PANTHER" id="PTHR43677">
    <property type="entry name" value="SHORT-CHAIN DEHYDROGENASE/REDUCTASE"/>
    <property type="match status" value="1"/>
</dbReference>
<gene>
    <name evidence="2" type="ORF">SAMN05518846_102422</name>
</gene>
<dbReference type="CDD" id="cd08273">
    <property type="entry name" value="MDR8"/>
    <property type="match status" value="1"/>
</dbReference>
<dbReference type="Pfam" id="PF08240">
    <property type="entry name" value="ADH_N"/>
    <property type="match status" value="1"/>
</dbReference>
<dbReference type="InterPro" id="IPR011032">
    <property type="entry name" value="GroES-like_sf"/>
</dbReference>
<dbReference type="InterPro" id="IPR036291">
    <property type="entry name" value="NAD(P)-bd_dom_sf"/>
</dbReference>
<dbReference type="GO" id="GO:0016491">
    <property type="term" value="F:oxidoreductase activity"/>
    <property type="evidence" value="ECO:0007669"/>
    <property type="project" value="InterPro"/>
</dbReference>
<dbReference type="SUPFAM" id="SSF50129">
    <property type="entry name" value="GroES-like"/>
    <property type="match status" value="1"/>
</dbReference>
<dbReference type="EMBL" id="FORT01000002">
    <property type="protein sequence ID" value="SFJ22554.1"/>
    <property type="molecule type" value="Genomic_DNA"/>
</dbReference>
<dbReference type="Proteomes" id="UP000198915">
    <property type="component" value="Unassembled WGS sequence"/>
</dbReference>
<organism evidence="2 3">
    <name type="scientific">Brevibacillus centrosporus</name>
    <dbReference type="NCBI Taxonomy" id="54910"/>
    <lineage>
        <taxon>Bacteria</taxon>
        <taxon>Bacillati</taxon>
        <taxon>Bacillota</taxon>
        <taxon>Bacilli</taxon>
        <taxon>Bacillales</taxon>
        <taxon>Paenibacillaceae</taxon>
        <taxon>Brevibacillus</taxon>
    </lineage>
</organism>
<sequence>MKSARVVVTEYGGTDVLKLALEPLRKPHRGELLIQVEYSGVALADLMRREGLYPSTPQPPFTPGYDAIGIVIEKGEGVTAFAIGDRVAVFMDGLGGYASYLYAPVGEVIPVPASLDPASALSILLNYVTAYQMLHRFACVSEGNRVLIHGASGGVGTALLELGKLAKLKMFGTASAQKHSVVTSYGAYAIDYRQEDFAQVLSEQAPEGMDAVFDPIGGRNWDRSMRTLHRRGIFIGYGYTSVFSQEEENDWAARWQALTEAGTTANGNPVHLYSITTLKKERPEWFFEDVQHLFSLLLQGMIQPLISHRIPFHEVARAHELLETSKATGKIVLVHS</sequence>
<dbReference type="SMART" id="SM00829">
    <property type="entry name" value="PKS_ER"/>
    <property type="match status" value="1"/>
</dbReference>
<evidence type="ECO:0000313" key="2">
    <source>
        <dbReference type="EMBL" id="SFJ22554.1"/>
    </source>
</evidence>
<dbReference type="Gene3D" id="3.40.50.720">
    <property type="entry name" value="NAD(P)-binding Rossmann-like Domain"/>
    <property type="match status" value="1"/>
</dbReference>
<reference evidence="3" key="1">
    <citation type="submission" date="2016-10" db="EMBL/GenBank/DDBJ databases">
        <authorList>
            <person name="Varghese N."/>
            <person name="Submissions S."/>
        </authorList>
    </citation>
    <scope>NUCLEOTIDE SEQUENCE [LARGE SCALE GENOMIC DNA]</scope>
    <source>
        <strain evidence="3">OK042</strain>
    </source>
</reference>
<dbReference type="AlphaFoldDB" id="A0A1I3PLG4"/>
<feature type="domain" description="Enoyl reductase (ER)" evidence="1">
    <location>
        <begin position="12"/>
        <end position="333"/>
    </location>
</feature>